<proteinExistence type="predicted"/>
<dbReference type="SUPFAM" id="SSF53335">
    <property type="entry name" value="S-adenosyl-L-methionine-dependent methyltransferases"/>
    <property type="match status" value="1"/>
</dbReference>
<dbReference type="RefSeq" id="WP_160793127.1">
    <property type="nucleotide sequence ID" value="NZ_WRPA01000001.1"/>
</dbReference>
<dbReference type="InterPro" id="IPR025714">
    <property type="entry name" value="Methyltranfer_dom"/>
</dbReference>
<evidence type="ECO:0000313" key="2">
    <source>
        <dbReference type="EMBL" id="MXR67101.1"/>
    </source>
</evidence>
<accession>A0A6L7HVN9</accession>
<dbReference type="Proteomes" id="UP000474778">
    <property type="component" value="Unassembled WGS sequence"/>
</dbReference>
<dbReference type="EMBL" id="WRPA01000001">
    <property type="protein sequence ID" value="MXR67101.1"/>
    <property type="molecule type" value="Genomic_DNA"/>
</dbReference>
<feature type="domain" description="Methyltransferase" evidence="1">
    <location>
        <begin position="149"/>
        <end position="267"/>
    </location>
</feature>
<comment type="caution">
    <text evidence="2">The sequence shown here is derived from an EMBL/GenBank/DDBJ whole genome shotgun (WGS) entry which is preliminary data.</text>
</comment>
<gene>
    <name evidence="2" type="ORF">GNT65_00145</name>
</gene>
<name>A0A6L7HVN9_9GAMM</name>
<protein>
    <submittedName>
        <fullName evidence="2">Methyltransferase</fullName>
    </submittedName>
</protein>
<keyword evidence="2" id="KW-0489">Methyltransferase</keyword>
<dbReference type="PANTHER" id="PTHR13369:SF0">
    <property type="entry name" value="GLUTATHIONE S-TRANSFERASE C-TERMINAL DOMAIN-CONTAINING PROTEIN"/>
    <property type="match status" value="1"/>
</dbReference>
<organism evidence="2 3">
    <name type="scientific">Shewanella insulae</name>
    <dbReference type="NCBI Taxonomy" id="2681496"/>
    <lineage>
        <taxon>Bacteria</taxon>
        <taxon>Pseudomonadati</taxon>
        <taxon>Pseudomonadota</taxon>
        <taxon>Gammaproteobacteria</taxon>
        <taxon>Alteromonadales</taxon>
        <taxon>Shewanellaceae</taxon>
        <taxon>Shewanella</taxon>
    </lineage>
</organism>
<reference evidence="2 3" key="1">
    <citation type="submission" date="2019-12" db="EMBL/GenBank/DDBJ databases">
        <title>Shewanella insulae sp. nov., isolated from a tidal flat.</title>
        <authorList>
            <person name="Yoon J.-H."/>
        </authorList>
    </citation>
    <scope>NUCLEOTIDE SEQUENCE [LARGE SCALE GENOMIC DNA]</scope>
    <source>
        <strain evidence="2 3">JBTF-M18</strain>
    </source>
</reference>
<dbReference type="PANTHER" id="PTHR13369">
    <property type="match status" value="1"/>
</dbReference>
<dbReference type="InterPro" id="IPR029063">
    <property type="entry name" value="SAM-dependent_MTases_sf"/>
</dbReference>
<evidence type="ECO:0000313" key="3">
    <source>
        <dbReference type="Proteomes" id="UP000474778"/>
    </source>
</evidence>
<dbReference type="GO" id="GO:0032259">
    <property type="term" value="P:methylation"/>
    <property type="evidence" value="ECO:0007669"/>
    <property type="project" value="UniProtKB-KW"/>
</dbReference>
<sequence length="439" mass="48889">MSYAKQFTALDDLLSSSRTLWQVKAFEAGALPWQDEFPRLAEQLWQIDDEELDSLDSDSIALHARLAPALEADLAAKGISWPLSLLKTLAAGLAPFEPTPSDIAPTEPRHSELAPEDLAEQSADEGCAGLSESELGHFSAHIKGRKWQQILAFAARVTPGDDEILEWCAGKGHLGRLLAKGQSRTVVSLEWQQGLCEAGSQFAHQWQLPQRFVCGDALSESAQQLLKREQQAVALHACGELHLSLLRGAAKARTRALAVAPCCYHLIGDTHYKPLSSLAKKSELLLSKHDLQLPLQRSVIANAKARALRLKEVAWRLGFDCLQRDLTGSSHYLPIPAVKQSQLSGSFREFCVWAAEQKQVKLPEQWDEAHYLEKGFERQRLTRRIDLVAHLFREALELWLLLDRVCFLQEQGYEVSLGAFCDLQVTPRNGLILARLPSC</sequence>
<dbReference type="Pfam" id="PF13679">
    <property type="entry name" value="Methyltransf_32"/>
    <property type="match status" value="1"/>
</dbReference>
<evidence type="ECO:0000259" key="1">
    <source>
        <dbReference type="Pfam" id="PF13679"/>
    </source>
</evidence>
<keyword evidence="3" id="KW-1185">Reference proteome</keyword>
<keyword evidence="2" id="KW-0808">Transferase</keyword>
<dbReference type="AlphaFoldDB" id="A0A6L7HVN9"/>
<dbReference type="GO" id="GO:0008168">
    <property type="term" value="F:methyltransferase activity"/>
    <property type="evidence" value="ECO:0007669"/>
    <property type="project" value="UniProtKB-KW"/>
</dbReference>
<dbReference type="Gene3D" id="3.40.50.150">
    <property type="entry name" value="Vaccinia Virus protein VP39"/>
    <property type="match status" value="1"/>
</dbReference>